<proteinExistence type="predicted"/>
<dbReference type="AlphaFoldDB" id="A0A6C0CHE0"/>
<evidence type="ECO:0000313" key="1">
    <source>
        <dbReference type="EMBL" id="QHT04196.1"/>
    </source>
</evidence>
<sequence>MNSIEEQLTSLPIVISQAQQTAIEAQQFAIEGQQDVEQAAIETNNNLMWGAIGIALTQETFQNKLEQLISDINDGNFINYSQQDYINIASIVLNNINSHNLIEDINNIIKILFNNLDYNINKMDKEVTELTDEIIQKIDERRIQIIDGKKKFLFMPQLERQCNWSYSLLSDEFVKKLGTYRDLLRFKYYMICQYIEDLLIRKLKIQTETIKLELAIRQHFHLPIYICIQCNLVKMVEIKNEVERLVKIMDSRILMKKDRQFQIWEDWWTGTNERKVCPLYSEYADKKLLTFGYRWL</sequence>
<accession>A0A6C0CHE0</accession>
<reference evidence="1" key="1">
    <citation type="journal article" date="2020" name="Nature">
        <title>Giant virus diversity and host interactions through global metagenomics.</title>
        <authorList>
            <person name="Schulz F."/>
            <person name="Roux S."/>
            <person name="Paez-Espino D."/>
            <person name="Jungbluth S."/>
            <person name="Walsh D.A."/>
            <person name="Denef V.J."/>
            <person name="McMahon K.D."/>
            <person name="Konstantinidis K.T."/>
            <person name="Eloe-Fadrosh E.A."/>
            <person name="Kyrpides N.C."/>
            <person name="Woyke T."/>
        </authorList>
    </citation>
    <scope>NUCLEOTIDE SEQUENCE</scope>
    <source>
        <strain evidence="1">GVMAG-M-3300021185-45</strain>
    </source>
</reference>
<protein>
    <submittedName>
        <fullName evidence="1">Uncharacterized protein</fullName>
    </submittedName>
</protein>
<dbReference type="EMBL" id="MN739424">
    <property type="protein sequence ID" value="QHT04196.1"/>
    <property type="molecule type" value="Genomic_DNA"/>
</dbReference>
<organism evidence="1">
    <name type="scientific">viral metagenome</name>
    <dbReference type="NCBI Taxonomy" id="1070528"/>
    <lineage>
        <taxon>unclassified sequences</taxon>
        <taxon>metagenomes</taxon>
        <taxon>organismal metagenomes</taxon>
    </lineage>
</organism>
<name>A0A6C0CHE0_9ZZZZ</name>